<keyword evidence="2" id="KW-1133">Transmembrane helix</keyword>
<keyword evidence="2" id="KW-0472">Membrane</keyword>
<evidence type="ECO:0000259" key="3">
    <source>
        <dbReference type="Pfam" id="PF20177"/>
    </source>
</evidence>
<feature type="transmembrane region" description="Helical" evidence="2">
    <location>
        <begin position="157"/>
        <end position="178"/>
    </location>
</feature>
<evidence type="ECO:0000313" key="4">
    <source>
        <dbReference type="EMBL" id="GAA2098045.1"/>
    </source>
</evidence>
<dbReference type="InterPro" id="IPR046672">
    <property type="entry name" value="DUF6542"/>
</dbReference>
<feature type="transmembrane region" description="Helical" evidence="2">
    <location>
        <begin position="134"/>
        <end position="150"/>
    </location>
</feature>
<proteinExistence type="predicted"/>
<dbReference type="Pfam" id="PF20177">
    <property type="entry name" value="DUF6542"/>
    <property type="match status" value="1"/>
</dbReference>
<dbReference type="Proteomes" id="UP001500897">
    <property type="component" value="Unassembled WGS sequence"/>
</dbReference>
<protein>
    <recommendedName>
        <fullName evidence="3">DUF6542 domain-containing protein</fullName>
    </recommendedName>
</protein>
<gene>
    <name evidence="4" type="ORF">GCM10009759_28670</name>
</gene>
<feature type="transmembrane region" description="Helical" evidence="2">
    <location>
        <begin position="198"/>
        <end position="216"/>
    </location>
</feature>
<keyword evidence="5" id="KW-1185">Reference proteome</keyword>
<reference evidence="4 5" key="1">
    <citation type="journal article" date="2019" name="Int. J. Syst. Evol. Microbiol.">
        <title>The Global Catalogue of Microorganisms (GCM) 10K type strain sequencing project: providing services to taxonomists for standard genome sequencing and annotation.</title>
        <authorList>
            <consortium name="The Broad Institute Genomics Platform"/>
            <consortium name="The Broad Institute Genome Sequencing Center for Infectious Disease"/>
            <person name="Wu L."/>
            <person name="Ma J."/>
        </authorList>
    </citation>
    <scope>NUCLEOTIDE SEQUENCE [LARGE SCALE GENOMIC DNA]</scope>
    <source>
        <strain evidence="4 5">JCM 14559</strain>
    </source>
</reference>
<evidence type="ECO:0000256" key="1">
    <source>
        <dbReference type="SAM" id="MobiDB-lite"/>
    </source>
</evidence>
<feature type="domain" description="DUF6542" evidence="3">
    <location>
        <begin position="110"/>
        <end position="223"/>
    </location>
</feature>
<organism evidence="4 5">
    <name type="scientific">Kitasatospora saccharophila</name>
    <dbReference type="NCBI Taxonomy" id="407973"/>
    <lineage>
        <taxon>Bacteria</taxon>
        <taxon>Bacillati</taxon>
        <taxon>Actinomycetota</taxon>
        <taxon>Actinomycetes</taxon>
        <taxon>Kitasatosporales</taxon>
        <taxon>Streptomycetaceae</taxon>
        <taxon>Kitasatospora</taxon>
    </lineage>
</organism>
<keyword evidence="2" id="KW-0812">Transmembrane</keyword>
<dbReference type="RefSeq" id="WP_344552419.1">
    <property type="nucleotide sequence ID" value="NZ_BAAANS010000016.1"/>
</dbReference>
<accession>A0ABN2WSM5</accession>
<evidence type="ECO:0000313" key="5">
    <source>
        <dbReference type="Proteomes" id="UP001500897"/>
    </source>
</evidence>
<comment type="caution">
    <text evidence="4">The sequence shown here is derived from an EMBL/GenBank/DDBJ whole genome shotgun (WGS) entry which is preliminary data.</text>
</comment>
<dbReference type="EMBL" id="BAAANS010000016">
    <property type="protein sequence ID" value="GAA2098045.1"/>
    <property type="molecule type" value="Genomic_DNA"/>
</dbReference>
<evidence type="ECO:0000256" key="2">
    <source>
        <dbReference type="SAM" id="Phobius"/>
    </source>
</evidence>
<name>A0ABN2WSM5_9ACTN</name>
<feature type="region of interest" description="Disordered" evidence="1">
    <location>
        <begin position="1"/>
        <end position="109"/>
    </location>
</feature>
<sequence>MTGRRTAGARDDAPLWRDERNERDEQDEQDRTDARNRRDAQGPRPDGRAGGGTGSARPGHPVPAQRGPHRDERRTPGPDGGPDGRPARRAARGGAAREAARGPESNRMPAVLPALGLPVLGALADELLTPGLGPVYAGCAVLGAVLAALVSSRAGWWWVVSGAPVVTLATACGADYLARGDEYHGAGLGTEGLKLVSAQFPWMLAALAAALLAVGLRKLRARRSRRD</sequence>
<feature type="compositionally biased region" description="Basic and acidic residues" evidence="1">
    <location>
        <begin position="8"/>
        <end position="47"/>
    </location>
</feature>